<name>A0A6V7Q2I5_ANACO</name>
<dbReference type="InterPro" id="IPR026960">
    <property type="entry name" value="RVT-Znf"/>
</dbReference>
<feature type="domain" description="Reverse transcriptase zinc-binding" evidence="1">
    <location>
        <begin position="5"/>
        <end position="86"/>
    </location>
</feature>
<organism evidence="2">
    <name type="scientific">Ananas comosus var. bracteatus</name>
    <name type="common">red pineapple</name>
    <dbReference type="NCBI Taxonomy" id="296719"/>
    <lineage>
        <taxon>Eukaryota</taxon>
        <taxon>Viridiplantae</taxon>
        <taxon>Streptophyta</taxon>
        <taxon>Embryophyta</taxon>
        <taxon>Tracheophyta</taxon>
        <taxon>Spermatophyta</taxon>
        <taxon>Magnoliopsida</taxon>
        <taxon>Liliopsida</taxon>
        <taxon>Poales</taxon>
        <taxon>Bromeliaceae</taxon>
        <taxon>Bromelioideae</taxon>
        <taxon>Ananas</taxon>
    </lineage>
</organism>
<accession>A0A6V7Q2I5</accession>
<dbReference type="EMBL" id="LR862132">
    <property type="protein sequence ID" value="CAD1837399.1"/>
    <property type="molecule type" value="Genomic_DNA"/>
</dbReference>
<sequence length="135" mass="15866">MDGRFIVRSTYSALNNGSTRDAHASKIWRLEILLKVQVFTWLILRKRTATTNNLLKKGWTGNTKCALYDVEEETVDHLFTQCVINKFLIAIILEGVESRDLEDGVRCTWNRWMLRNRSQPIRIRLISLIVCWWVI</sequence>
<dbReference type="Pfam" id="PF13966">
    <property type="entry name" value="zf-RVT"/>
    <property type="match status" value="1"/>
</dbReference>
<protein>
    <recommendedName>
        <fullName evidence="1">Reverse transcriptase zinc-binding domain-containing protein</fullName>
    </recommendedName>
</protein>
<proteinExistence type="predicted"/>
<gene>
    <name evidence="2" type="ORF">CB5_LOCUS20610</name>
</gene>
<evidence type="ECO:0000259" key="1">
    <source>
        <dbReference type="Pfam" id="PF13966"/>
    </source>
</evidence>
<evidence type="ECO:0000313" key="2">
    <source>
        <dbReference type="EMBL" id="CAD1837399.1"/>
    </source>
</evidence>
<dbReference type="AlphaFoldDB" id="A0A6V7Q2I5"/>
<reference evidence="2" key="1">
    <citation type="submission" date="2020-07" db="EMBL/GenBank/DDBJ databases">
        <authorList>
            <person name="Lin J."/>
        </authorList>
    </citation>
    <scope>NUCLEOTIDE SEQUENCE</scope>
</reference>